<organism evidence="1 2">
    <name type="scientific">Tahibacter soli</name>
    <dbReference type="NCBI Taxonomy" id="2983605"/>
    <lineage>
        <taxon>Bacteria</taxon>
        <taxon>Pseudomonadati</taxon>
        <taxon>Pseudomonadota</taxon>
        <taxon>Gammaproteobacteria</taxon>
        <taxon>Lysobacterales</taxon>
        <taxon>Rhodanobacteraceae</taxon>
        <taxon>Tahibacter</taxon>
    </lineage>
</organism>
<proteinExistence type="predicted"/>
<sequence>MTPRPALIGVDWGSTNLRAMLVGDDATVLARRSAEVGAASLPSGTHAAELARVIGDWRGDGLPVVVCGMAGARNGWREVPYLPCPANAAALHAGLVEVEPGVCLVPGVKCEDGDALRDVMRGEETQAIGLAPAADDELVLCPGTHSKWIRVVDGHISTFRTCVTGELFAALWPRWQATAPIPDAPAWPAFERGVEAGRASPLPTALFSARIGYVAGTLAAGEVYDYLSGLVIGAEIAACADLVPAACRLVGAPALARRYARALALCGVAVAAVDAEACVARGLLRVSNGTLRA</sequence>
<dbReference type="Gene3D" id="3.30.420.300">
    <property type="entry name" value="2-keto-3-deoxy-galactonokinase, substrate binding domain"/>
    <property type="match status" value="1"/>
</dbReference>
<dbReference type="EMBL" id="JAOVZO020000017">
    <property type="protein sequence ID" value="MDC8013502.1"/>
    <property type="molecule type" value="Genomic_DNA"/>
</dbReference>
<evidence type="ECO:0000313" key="2">
    <source>
        <dbReference type="Proteomes" id="UP001139971"/>
    </source>
</evidence>
<dbReference type="RefSeq" id="WP_263545709.1">
    <property type="nucleotide sequence ID" value="NZ_JAOVZO020000017.1"/>
</dbReference>
<dbReference type="Pfam" id="PF05035">
    <property type="entry name" value="DGOK"/>
    <property type="match status" value="1"/>
</dbReference>
<accession>A0A9X3YKY5</accession>
<dbReference type="AlphaFoldDB" id="A0A9X3YKY5"/>
<dbReference type="GO" id="GO:0008671">
    <property type="term" value="F:2-dehydro-3-deoxygalactonokinase activity"/>
    <property type="evidence" value="ECO:0007669"/>
    <property type="project" value="InterPro"/>
</dbReference>
<dbReference type="InterPro" id="IPR007729">
    <property type="entry name" value="DGOK"/>
</dbReference>
<dbReference type="SUPFAM" id="SSF53067">
    <property type="entry name" value="Actin-like ATPase domain"/>
    <property type="match status" value="1"/>
</dbReference>
<dbReference type="Proteomes" id="UP001139971">
    <property type="component" value="Unassembled WGS sequence"/>
</dbReference>
<dbReference type="InterPro" id="IPR042257">
    <property type="entry name" value="DGOK_C"/>
</dbReference>
<dbReference type="Gene3D" id="3.30.420.310">
    <property type="entry name" value="2-keto-3-deoxy-galactonokinase, C-terminal domain"/>
    <property type="match status" value="1"/>
</dbReference>
<dbReference type="InterPro" id="IPR043129">
    <property type="entry name" value="ATPase_NBD"/>
</dbReference>
<comment type="caution">
    <text evidence="1">The sequence shown here is derived from an EMBL/GenBank/DDBJ whole genome shotgun (WGS) entry which is preliminary data.</text>
</comment>
<dbReference type="InterPro" id="IPR042258">
    <property type="entry name" value="DGOK_N"/>
</dbReference>
<keyword evidence="2" id="KW-1185">Reference proteome</keyword>
<evidence type="ECO:0000313" key="1">
    <source>
        <dbReference type="EMBL" id="MDC8013502.1"/>
    </source>
</evidence>
<reference evidence="1" key="1">
    <citation type="submission" date="2023-02" db="EMBL/GenBank/DDBJ databases">
        <title>Tahibacter soli sp. nov. isolated from soil.</title>
        <authorList>
            <person name="Baek J.H."/>
            <person name="Lee J.K."/>
            <person name="Choi D.G."/>
            <person name="Jeon C.O."/>
        </authorList>
    </citation>
    <scope>NUCLEOTIDE SEQUENCE</scope>
    <source>
        <strain evidence="1">BL</strain>
    </source>
</reference>
<gene>
    <name evidence="1" type="ORF">OD750_013235</name>
</gene>
<name>A0A9X3YKY5_9GAMM</name>
<dbReference type="GO" id="GO:0034194">
    <property type="term" value="P:D-galactonate catabolic process"/>
    <property type="evidence" value="ECO:0007669"/>
    <property type="project" value="InterPro"/>
</dbReference>
<protein>
    <submittedName>
        <fullName evidence="1">2-dehydro-3-deoxygalactonokinase</fullName>
    </submittedName>
</protein>